<dbReference type="CDD" id="cd00520">
    <property type="entry name" value="RRF"/>
    <property type="match status" value="1"/>
</dbReference>
<dbReference type="GO" id="GO:0043023">
    <property type="term" value="F:ribosomal large subunit binding"/>
    <property type="evidence" value="ECO:0007669"/>
    <property type="project" value="TreeGrafter"/>
</dbReference>
<evidence type="ECO:0000259" key="7">
    <source>
        <dbReference type="Pfam" id="PF01765"/>
    </source>
</evidence>
<evidence type="ECO:0000256" key="3">
    <source>
        <dbReference type="ARBA" id="ARBA00022490"/>
    </source>
</evidence>
<evidence type="ECO:0000313" key="8">
    <source>
        <dbReference type="EMBL" id="MBA0087728.1"/>
    </source>
</evidence>
<dbReference type="FunFam" id="1.10.132.20:FF:000001">
    <property type="entry name" value="Ribosome-recycling factor"/>
    <property type="match status" value="1"/>
</dbReference>
<dbReference type="InterPro" id="IPR002661">
    <property type="entry name" value="Ribosome_recyc_fac"/>
</dbReference>
<dbReference type="Gene3D" id="1.10.132.20">
    <property type="entry name" value="Ribosome-recycling factor"/>
    <property type="match status" value="1"/>
</dbReference>
<comment type="subcellular location">
    <subcellularLocation>
        <location evidence="1 6">Cytoplasm</location>
    </subcellularLocation>
</comment>
<dbReference type="Proteomes" id="UP000567293">
    <property type="component" value="Unassembled WGS sequence"/>
</dbReference>
<dbReference type="PANTHER" id="PTHR20982">
    <property type="entry name" value="RIBOSOME RECYCLING FACTOR"/>
    <property type="match status" value="1"/>
</dbReference>
<evidence type="ECO:0000313" key="9">
    <source>
        <dbReference type="Proteomes" id="UP000567293"/>
    </source>
</evidence>
<protein>
    <recommendedName>
        <fullName evidence="6">Ribosome-recycling factor</fullName>
        <shortName evidence="6">RRF</shortName>
    </recommendedName>
    <alternativeName>
        <fullName evidence="6">Ribosome-releasing factor</fullName>
    </alternativeName>
</protein>
<dbReference type="AlphaFoldDB" id="A0A7V8NUL4"/>
<comment type="function">
    <text evidence="5 6">Responsible for the release of ribosomes from messenger RNA at the termination of protein biosynthesis. May increase the efficiency of translation by recycling ribosomes from one round of translation to another.</text>
</comment>
<evidence type="ECO:0000256" key="2">
    <source>
        <dbReference type="ARBA" id="ARBA00005912"/>
    </source>
</evidence>
<dbReference type="PANTHER" id="PTHR20982:SF3">
    <property type="entry name" value="MITOCHONDRIAL RIBOSOME RECYCLING FACTOR PSEUDO 1"/>
    <property type="match status" value="1"/>
</dbReference>
<evidence type="ECO:0000256" key="5">
    <source>
        <dbReference type="ARBA" id="ARBA00025050"/>
    </source>
</evidence>
<dbReference type="HAMAP" id="MF_00040">
    <property type="entry name" value="RRF"/>
    <property type="match status" value="1"/>
</dbReference>
<proteinExistence type="inferred from homology"/>
<dbReference type="InterPro" id="IPR036191">
    <property type="entry name" value="RRF_sf"/>
</dbReference>
<accession>A0A7V8NUL4</accession>
<dbReference type="InterPro" id="IPR023584">
    <property type="entry name" value="Ribosome_recyc_fac_dom"/>
</dbReference>
<dbReference type="GO" id="GO:0002184">
    <property type="term" value="P:cytoplasmic translational termination"/>
    <property type="evidence" value="ECO:0007669"/>
    <property type="project" value="TreeGrafter"/>
</dbReference>
<keyword evidence="9" id="KW-1185">Reference proteome</keyword>
<gene>
    <name evidence="6 8" type="primary">frr</name>
    <name evidence="8" type="ORF">HRJ53_22310</name>
</gene>
<dbReference type="GO" id="GO:0005829">
    <property type="term" value="C:cytosol"/>
    <property type="evidence" value="ECO:0007669"/>
    <property type="project" value="GOC"/>
</dbReference>
<organism evidence="8 9">
    <name type="scientific">Candidatus Acidiferrum panamense</name>
    <dbReference type="NCBI Taxonomy" id="2741543"/>
    <lineage>
        <taxon>Bacteria</taxon>
        <taxon>Pseudomonadati</taxon>
        <taxon>Acidobacteriota</taxon>
        <taxon>Terriglobia</taxon>
        <taxon>Candidatus Acidiferrales</taxon>
        <taxon>Candidatus Acidiferrum</taxon>
    </lineage>
</organism>
<reference evidence="8" key="1">
    <citation type="submission" date="2020-06" db="EMBL/GenBank/DDBJ databases">
        <title>Legume-microbial interactions unlock mineral nutrients during tropical forest succession.</title>
        <authorList>
            <person name="Epihov D.Z."/>
        </authorList>
    </citation>
    <scope>NUCLEOTIDE SEQUENCE [LARGE SCALE GENOMIC DNA]</scope>
    <source>
        <strain evidence="8">Pan2503</strain>
    </source>
</reference>
<feature type="domain" description="Ribosome recycling factor" evidence="7">
    <location>
        <begin position="35"/>
        <end position="198"/>
    </location>
</feature>
<name>A0A7V8NUL4_9BACT</name>
<evidence type="ECO:0000256" key="1">
    <source>
        <dbReference type="ARBA" id="ARBA00004496"/>
    </source>
</evidence>
<dbReference type="Gene3D" id="3.30.1360.40">
    <property type="match status" value="1"/>
</dbReference>
<evidence type="ECO:0000256" key="6">
    <source>
        <dbReference type="HAMAP-Rule" id="MF_00040"/>
    </source>
</evidence>
<comment type="similarity">
    <text evidence="2 6">Belongs to the RRF family.</text>
</comment>
<dbReference type="NCBIfam" id="TIGR00496">
    <property type="entry name" value="frr"/>
    <property type="match status" value="1"/>
</dbReference>
<dbReference type="Pfam" id="PF01765">
    <property type="entry name" value="RRF"/>
    <property type="match status" value="1"/>
</dbReference>
<keyword evidence="3 6" id="KW-0963">Cytoplasm</keyword>
<dbReference type="FunFam" id="3.30.1360.40:FF:000001">
    <property type="entry name" value="Ribosome-recycling factor"/>
    <property type="match status" value="1"/>
</dbReference>
<evidence type="ECO:0000256" key="4">
    <source>
        <dbReference type="ARBA" id="ARBA00022917"/>
    </source>
</evidence>
<dbReference type="EMBL" id="JACDQQ010002152">
    <property type="protein sequence ID" value="MBA0087728.1"/>
    <property type="molecule type" value="Genomic_DNA"/>
</dbReference>
<sequence>MKTEHETAPSGLSFSSMKDIETNLKARMDKALSDLQHEMASIRTGRASVSILDQIRVDYYGTPTPLNQVANLHVPEPSLITIQPWDVSLIGAIEKSIRVSDLGLNPANDGKVIRLPIPPLTEERRKELVKKLHGTAEHHRVSVRNVRRDGNEAVKKLLKDKKITEDEDKRAHDEIQKLTDAYMAKVDQAAKTKEKEILEIK</sequence>
<keyword evidence="4 6" id="KW-0648">Protein biosynthesis</keyword>
<dbReference type="SUPFAM" id="SSF55194">
    <property type="entry name" value="Ribosome recycling factor, RRF"/>
    <property type="match status" value="1"/>
</dbReference>
<comment type="caution">
    <text evidence="8">The sequence shown here is derived from an EMBL/GenBank/DDBJ whole genome shotgun (WGS) entry which is preliminary data.</text>
</comment>